<feature type="transmembrane region" description="Helical" evidence="7">
    <location>
        <begin position="65"/>
        <end position="86"/>
    </location>
</feature>
<evidence type="ECO:0000256" key="2">
    <source>
        <dbReference type="ARBA" id="ARBA00022475"/>
    </source>
</evidence>
<evidence type="ECO:0000313" key="9">
    <source>
        <dbReference type="EMBL" id="MTW09348.1"/>
    </source>
</evidence>
<dbReference type="PANTHER" id="PTHR30509:SF9">
    <property type="entry name" value="MULTIDRUG RESISTANCE PROTEIN MDTO"/>
    <property type="match status" value="1"/>
</dbReference>
<keyword evidence="2" id="KW-1003">Cell membrane</keyword>
<evidence type="ECO:0000256" key="4">
    <source>
        <dbReference type="ARBA" id="ARBA00022989"/>
    </source>
</evidence>
<dbReference type="Pfam" id="PF13515">
    <property type="entry name" value="FUSC_2"/>
    <property type="match status" value="1"/>
</dbReference>
<organism evidence="9 10">
    <name type="scientific">Massilia eburnea</name>
    <dbReference type="NCBI Taxonomy" id="1776165"/>
    <lineage>
        <taxon>Bacteria</taxon>
        <taxon>Pseudomonadati</taxon>
        <taxon>Pseudomonadota</taxon>
        <taxon>Betaproteobacteria</taxon>
        <taxon>Burkholderiales</taxon>
        <taxon>Oxalobacteraceae</taxon>
        <taxon>Telluria group</taxon>
        <taxon>Massilia</taxon>
    </lineage>
</organism>
<feature type="transmembrane region" description="Helical" evidence="7">
    <location>
        <begin position="25"/>
        <end position="53"/>
    </location>
</feature>
<feature type="domain" description="Integral membrane bound transporter" evidence="8">
    <location>
        <begin position="357"/>
        <end position="488"/>
    </location>
</feature>
<feature type="transmembrane region" description="Helical" evidence="7">
    <location>
        <begin position="342"/>
        <end position="360"/>
    </location>
</feature>
<keyword evidence="3 7" id="KW-0812">Transmembrane</keyword>
<evidence type="ECO:0000256" key="3">
    <source>
        <dbReference type="ARBA" id="ARBA00022692"/>
    </source>
</evidence>
<feature type="transmembrane region" description="Helical" evidence="7">
    <location>
        <begin position="396"/>
        <end position="413"/>
    </location>
</feature>
<accession>A0A6L6QA59</accession>
<proteinExistence type="inferred from homology"/>
<comment type="similarity">
    <text evidence="6">Belongs to the YccS/YhfK family.</text>
</comment>
<dbReference type="GO" id="GO:0005886">
    <property type="term" value="C:plasma membrane"/>
    <property type="evidence" value="ECO:0007669"/>
    <property type="project" value="UniProtKB-SubCell"/>
</dbReference>
<dbReference type="EMBL" id="WNKX01000001">
    <property type="protein sequence ID" value="MTW09348.1"/>
    <property type="molecule type" value="Genomic_DNA"/>
</dbReference>
<evidence type="ECO:0000259" key="8">
    <source>
        <dbReference type="Pfam" id="PF13515"/>
    </source>
</evidence>
<feature type="transmembrane region" description="Helical" evidence="7">
    <location>
        <begin position="114"/>
        <end position="132"/>
    </location>
</feature>
<comment type="caution">
    <text evidence="9">The sequence shown here is derived from an EMBL/GenBank/DDBJ whole genome shotgun (WGS) entry which is preliminary data.</text>
</comment>
<dbReference type="PANTHER" id="PTHR30509">
    <property type="entry name" value="P-HYDROXYBENZOIC ACID EFFLUX PUMP SUBUNIT-RELATED"/>
    <property type="match status" value="1"/>
</dbReference>
<feature type="transmembrane region" description="Helical" evidence="7">
    <location>
        <begin position="366"/>
        <end position="384"/>
    </location>
</feature>
<dbReference type="RefSeq" id="WP_155452316.1">
    <property type="nucleotide sequence ID" value="NZ_WNKX01000001.1"/>
</dbReference>
<keyword evidence="10" id="KW-1185">Reference proteome</keyword>
<evidence type="ECO:0000256" key="5">
    <source>
        <dbReference type="ARBA" id="ARBA00023136"/>
    </source>
</evidence>
<feature type="transmembrane region" description="Helical" evidence="7">
    <location>
        <begin position="144"/>
        <end position="162"/>
    </location>
</feature>
<evidence type="ECO:0000313" key="10">
    <source>
        <dbReference type="Proteomes" id="UP000472320"/>
    </source>
</evidence>
<reference evidence="9 10" key="1">
    <citation type="submission" date="2019-11" db="EMBL/GenBank/DDBJ databases">
        <title>Type strains purchased from KCTC, JCM and DSMZ.</title>
        <authorList>
            <person name="Lu H."/>
        </authorList>
    </citation>
    <scope>NUCLEOTIDE SEQUENCE [LARGE SCALE GENOMIC DNA]</scope>
    <source>
        <strain evidence="9 10">JCM 31587</strain>
    </source>
</reference>
<dbReference type="AlphaFoldDB" id="A0A6L6QA59"/>
<sequence length="576" mass="61857">MESLIARIRTELAPFHGRMDAVWRLLASCTIVIVCSMTLQIPMLSLSLIMVFFTAQENTVLSRMSAIGLLAGSTLAVMASLILLMFTIDYPMLRILGAAVIAFCGMYFLRTSKLGAIGFLVALLVVNAQAMADNYADPDVLTRLQLWVWVATTYPVVVAMTIQRLFRPALPVNLLVSEYSRQLVEIEHQLEARITGGKPPTLHGAQVARGALALQRQLAFASLGHKERTAARAAAVSRLHAAAAQLARQAPFEASEDERLQMIAIRNACTTLRQCLGHETPFTFAATTATAGTGGARNAILREMERALRAATAADSDEEQPAGTANNGASGAVMPAAVPRVLYAKFAFKAILAAMISYVIYTSLQWPGIGTATQTCIILALPSLGATTHKGLNRLLGCLLGSVAALVATVFVVPHLESIVGLLAMALPVIAVGAWIAAGSPRSNYIGVQMMFAFALAQLGSFGPVTDLTEIRDRLLGIMLGLSVSITVYTLLWPEREGQALKTALARLRKAVAACAHADHHSIGAARLQAWSLLNQCRELQARVAMEPGWRDRNARRISNLLAKAEESLVAQQART</sequence>
<gene>
    <name evidence="9" type="ORF">GM658_01935</name>
</gene>
<evidence type="ECO:0000256" key="7">
    <source>
        <dbReference type="SAM" id="Phobius"/>
    </source>
</evidence>
<feature type="transmembrane region" description="Helical" evidence="7">
    <location>
        <begin position="92"/>
        <end position="109"/>
    </location>
</feature>
<comment type="subcellular location">
    <subcellularLocation>
        <location evidence="1">Cell membrane</location>
        <topology evidence="1">Multi-pass membrane protein</topology>
    </subcellularLocation>
</comment>
<evidence type="ECO:0000256" key="1">
    <source>
        <dbReference type="ARBA" id="ARBA00004651"/>
    </source>
</evidence>
<evidence type="ECO:0000256" key="6">
    <source>
        <dbReference type="ARBA" id="ARBA00043993"/>
    </source>
</evidence>
<keyword evidence="4 7" id="KW-1133">Transmembrane helix</keyword>
<feature type="transmembrane region" description="Helical" evidence="7">
    <location>
        <begin position="419"/>
        <end position="438"/>
    </location>
</feature>
<protein>
    <recommendedName>
        <fullName evidence="8">Integral membrane bound transporter domain-containing protein</fullName>
    </recommendedName>
</protein>
<name>A0A6L6QA59_9BURK</name>
<dbReference type="InterPro" id="IPR049453">
    <property type="entry name" value="Memb_transporter_dom"/>
</dbReference>
<dbReference type="Proteomes" id="UP000472320">
    <property type="component" value="Unassembled WGS sequence"/>
</dbReference>
<feature type="transmembrane region" description="Helical" evidence="7">
    <location>
        <begin position="475"/>
        <end position="493"/>
    </location>
</feature>
<feature type="transmembrane region" description="Helical" evidence="7">
    <location>
        <begin position="445"/>
        <end position="463"/>
    </location>
</feature>
<dbReference type="OrthoDB" id="105720at2"/>
<keyword evidence="5 7" id="KW-0472">Membrane</keyword>